<evidence type="ECO:0000259" key="5">
    <source>
        <dbReference type="Pfam" id="PF00501"/>
    </source>
</evidence>
<dbReference type="Pfam" id="PF13193">
    <property type="entry name" value="AMP-binding_C"/>
    <property type="match status" value="1"/>
</dbReference>
<dbReference type="EMBL" id="CAEZYB010000072">
    <property type="protein sequence ID" value="CAB4706369.1"/>
    <property type="molecule type" value="Genomic_DNA"/>
</dbReference>
<evidence type="ECO:0000259" key="6">
    <source>
        <dbReference type="Pfam" id="PF13193"/>
    </source>
</evidence>
<dbReference type="Pfam" id="PF00501">
    <property type="entry name" value="AMP-binding"/>
    <property type="match status" value="1"/>
</dbReference>
<dbReference type="Gene3D" id="3.30.300.30">
    <property type="match status" value="1"/>
</dbReference>
<keyword evidence="4" id="KW-0067">ATP-binding</keyword>
<feature type="domain" description="AMP-dependent synthetase/ligase" evidence="5">
    <location>
        <begin position="89"/>
        <end position="449"/>
    </location>
</feature>
<dbReference type="NCBIfam" id="TIGR01217">
    <property type="entry name" value="ac_ac_CoA_syn"/>
    <property type="match status" value="1"/>
</dbReference>
<proteinExistence type="inferred from homology"/>
<evidence type="ECO:0000256" key="1">
    <source>
        <dbReference type="ARBA" id="ARBA00006432"/>
    </source>
</evidence>
<dbReference type="InterPro" id="IPR025110">
    <property type="entry name" value="AMP-bd_C"/>
</dbReference>
<dbReference type="PANTHER" id="PTHR42921">
    <property type="entry name" value="ACETOACETYL-COA SYNTHETASE"/>
    <property type="match status" value="1"/>
</dbReference>
<sequence>MAQFMHQTSALRGSKSYVDLHAWSIQENESFWSSVWDFCGVIGDKGSRASRKTILPEAIFFPEAKLNLAENFLKKMKSLYVLSEGAEERAQEYTSTEVAGTVASLVELFNSSGISSHDSIVSILPVGIEALAFAVAGFEIGAVVASASPEFGDEAILSRFSQLQPKALIVCTSYVWQGKSFDRRELIQSMVKSLPSLKLVILVGEDMEVLHQESNLPKIVEWESMKISLTPLQHQRRPFDHPAYVLFTSGTTGAPKGLIHRCGGILLKHRLEQNLHCDIKEGDRVMFYTTTGWMMWNWALSILASGADLFLLDGSPVNPGPLHLFHVAREQRLTHLGVSARLLDVMASSGQSLSEAGPFPYLRCLMVTGSPLSASTAMWVREQLGEEVLIAPFSGGTDIAGCFTGPNPLEKAYAGQMQGAMLGMDVDVWDDVGNSCPPNVIGELVCKNPFPSVPLGVWGDSSGERFNASYFETWPGIWRHGDLASWTDEGGIIIHGRSDATLNIGGVRIGTGEIYLALESVPEVSEALVFTQPWDGDERIVLLVIAANPDINQSEVIERIKKTVRTACSPRHVPAQIYFARELPRTFNGKLAEVAVADLAHARPIRNLTALINPGVLDEIAALITVP</sequence>
<dbReference type="GO" id="GO:0006629">
    <property type="term" value="P:lipid metabolic process"/>
    <property type="evidence" value="ECO:0007669"/>
    <property type="project" value="InterPro"/>
</dbReference>
<dbReference type="AlphaFoldDB" id="A0A6J6Q5R3"/>
<dbReference type="InterPro" id="IPR042099">
    <property type="entry name" value="ANL_N_sf"/>
</dbReference>
<accession>A0A6J6Q5R3</accession>
<name>A0A6J6Q5R3_9ZZZZ</name>
<dbReference type="InterPro" id="IPR000873">
    <property type="entry name" value="AMP-dep_synth/lig_dom"/>
</dbReference>
<dbReference type="GO" id="GO:0030729">
    <property type="term" value="F:acetoacetate-CoA ligase activity"/>
    <property type="evidence" value="ECO:0007669"/>
    <property type="project" value="InterPro"/>
</dbReference>
<keyword evidence="3" id="KW-0547">Nucleotide-binding</keyword>
<comment type="similarity">
    <text evidence="1">Belongs to the ATP-dependent AMP-binding enzyme family.</text>
</comment>
<reference evidence="7" key="1">
    <citation type="submission" date="2020-05" db="EMBL/GenBank/DDBJ databases">
        <authorList>
            <person name="Chiriac C."/>
            <person name="Salcher M."/>
            <person name="Ghai R."/>
            <person name="Kavagutti S V."/>
        </authorList>
    </citation>
    <scope>NUCLEOTIDE SEQUENCE</scope>
</reference>
<dbReference type="NCBIfam" id="NF002937">
    <property type="entry name" value="PRK03584.1"/>
    <property type="match status" value="1"/>
</dbReference>
<gene>
    <name evidence="7" type="ORF">UFOPK2646_00729</name>
</gene>
<evidence type="ECO:0000256" key="3">
    <source>
        <dbReference type="ARBA" id="ARBA00022741"/>
    </source>
</evidence>
<dbReference type="PANTHER" id="PTHR42921:SF1">
    <property type="entry name" value="ACETOACETYL-COA SYNTHETASE"/>
    <property type="match status" value="1"/>
</dbReference>
<dbReference type="InterPro" id="IPR045851">
    <property type="entry name" value="AMP-bd_C_sf"/>
</dbReference>
<feature type="domain" description="AMP-binding enzyme C-terminal" evidence="6">
    <location>
        <begin position="517"/>
        <end position="590"/>
    </location>
</feature>
<dbReference type="SUPFAM" id="SSF56801">
    <property type="entry name" value="Acetyl-CoA synthetase-like"/>
    <property type="match status" value="1"/>
</dbReference>
<evidence type="ECO:0000256" key="2">
    <source>
        <dbReference type="ARBA" id="ARBA00022598"/>
    </source>
</evidence>
<protein>
    <submittedName>
        <fullName evidence="7">Unannotated protein</fullName>
    </submittedName>
</protein>
<dbReference type="InterPro" id="IPR020845">
    <property type="entry name" value="AMP-binding_CS"/>
</dbReference>
<organism evidence="7">
    <name type="scientific">freshwater metagenome</name>
    <dbReference type="NCBI Taxonomy" id="449393"/>
    <lineage>
        <taxon>unclassified sequences</taxon>
        <taxon>metagenomes</taxon>
        <taxon>ecological metagenomes</taxon>
    </lineage>
</organism>
<dbReference type="GO" id="GO:0005524">
    <property type="term" value="F:ATP binding"/>
    <property type="evidence" value="ECO:0007669"/>
    <property type="project" value="UniProtKB-KW"/>
</dbReference>
<evidence type="ECO:0000256" key="4">
    <source>
        <dbReference type="ARBA" id="ARBA00022840"/>
    </source>
</evidence>
<evidence type="ECO:0000313" key="7">
    <source>
        <dbReference type="EMBL" id="CAB4706369.1"/>
    </source>
</evidence>
<dbReference type="PROSITE" id="PS00455">
    <property type="entry name" value="AMP_BINDING"/>
    <property type="match status" value="1"/>
</dbReference>
<dbReference type="Gene3D" id="3.40.50.12780">
    <property type="entry name" value="N-terminal domain of ligase-like"/>
    <property type="match status" value="1"/>
</dbReference>
<keyword evidence="2" id="KW-0436">Ligase</keyword>
<dbReference type="InterPro" id="IPR005914">
    <property type="entry name" value="Acac_CoA_synth"/>
</dbReference>